<name>A0A6P1PXA8_9GAMM</name>
<proteinExistence type="predicted"/>
<dbReference type="AlphaFoldDB" id="A0A6P1PXA8"/>
<dbReference type="Proteomes" id="UP000464053">
    <property type="component" value="Chromosome"/>
</dbReference>
<evidence type="ECO:0000313" key="2">
    <source>
        <dbReference type="Proteomes" id="UP000464053"/>
    </source>
</evidence>
<dbReference type="RefSeq" id="WP_160620991.1">
    <property type="nucleotide sequence ID" value="NZ_CP028271.1"/>
</dbReference>
<dbReference type="OrthoDB" id="6433535at2"/>
<keyword evidence="2" id="KW-1185">Reference proteome</keyword>
<gene>
    <name evidence="1" type="ORF">C7M51_01245</name>
</gene>
<protein>
    <submittedName>
        <fullName evidence="1">Uncharacterized protein</fullName>
    </submittedName>
</protein>
<organism evidence="1 2">
    <name type="scientific">Mixta intestinalis</name>
    <dbReference type="NCBI Taxonomy" id="1615494"/>
    <lineage>
        <taxon>Bacteria</taxon>
        <taxon>Pseudomonadati</taxon>
        <taxon>Pseudomonadota</taxon>
        <taxon>Gammaproteobacteria</taxon>
        <taxon>Enterobacterales</taxon>
        <taxon>Erwiniaceae</taxon>
        <taxon>Mixta</taxon>
    </lineage>
</organism>
<reference evidence="1 2" key="1">
    <citation type="submission" date="2018-03" db="EMBL/GenBank/DDBJ databases">
        <title>Pantoea intestinalis SRCM103226 isolated form the mealworm.</title>
        <authorList>
            <person name="Jeong D.-Y."/>
            <person name="Kim J.W."/>
        </authorList>
    </citation>
    <scope>NUCLEOTIDE SEQUENCE [LARGE SCALE GENOMIC DNA]</scope>
    <source>
        <strain evidence="1 2">SRCM103226</strain>
    </source>
</reference>
<dbReference type="KEGG" id="mint:C7M51_01245"/>
<dbReference type="EMBL" id="CP028271">
    <property type="protein sequence ID" value="QHM70963.1"/>
    <property type="molecule type" value="Genomic_DNA"/>
</dbReference>
<sequence>MGRTDLSALKNQSDRQLALRLEKAVEAVRNEVITSAKDLRNAAQRLTFYTSCFFDDYQDVCKNIEQEDKRFILAIVQLIKDRNTIYKMLQLYYEIVFKNKKQDELLKIRDSLIKSGIRVSAGNINGHALSLAVATATFYSFKMNNIVRRYTFGFTKYGILLLKMYSFIPVAKKSAERLHMLNPAYYRTLYAHNLEMMFFLVEPFFIDERALRADRLSDDDIVKIIKHMIN</sequence>
<evidence type="ECO:0000313" key="1">
    <source>
        <dbReference type="EMBL" id="QHM70963.1"/>
    </source>
</evidence>
<accession>A0A6P1PXA8</accession>